<evidence type="ECO:0000313" key="1">
    <source>
        <dbReference type="EMBL" id="MBB4929170.1"/>
    </source>
</evidence>
<organism evidence="1 2">
    <name type="scientific">Kitasatospora kifunensis</name>
    <name type="common">Streptomyces kifunensis</name>
    <dbReference type="NCBI Taxonomy" id="58351"/>
    <lineage>
        <taxon>Bacteria</taxon>
        <taxon>Bacillati</taxon>
        <taxon>Actinomycetota</taxon>
        <taxon>Actinomycetes</taxon>
        <taxon>Kitasatosporales</taxon>
        <taxon>Streptomycetaceae</taxon>
        <taxon>Kitasatospora</taxon>
    </lineage>
</organism>
<evidence type="ECO:0000313" key="2">
    <source>
        <dbReference type="Proteomes" id="UP000540506"/>
    </source>
</evidence>
<dbReference type="EMBL" id="JACHJV010000004">
    <property type="protein sequence ID" value="MBB4929170.1"/>
    <property type="molecule type" value="Genomic_DNA"/>
</dbReference>
<accession>A0A7W7RBV9</accession>
<name>A0A7W7RBV9_KITKI</name>
<keyword evidence="2" id="KW-1185">Reference proteome</keyword>
<dbReference type="Proteomes" id="UP000540506">
    <property type="component" value="Unassembled WGS sequence"/>
</dbReference>
<dbReference type="AlphaFoldDB" id="A0A7W7RBV9"/>
<reference evidence="1 2" key="1">
    <citation type="submission" date="2020-08" db="EMBL/GenBank/DDBJ databases">
        <title>Sequencing the genomes of 1000 actinobacteria strains.</title>
        <authorList>
            <person name="Klenk H.-P."/>
        </authorList>
    </citation>
    <scope>NUCLEOTIDE SEQUENCE [LARGE SCALE GENOMIC DNA]</scope>
    <source>
        <strain evidence="1 2">DSM 41654</strain>
    </source>
</reference>
<protein>
    <submittedName>
        <fullName evidence="1">Uncharacterized protein</fullName>
    </submittedName>
</protein>
<proteinExistence type="predicted"/>
<comment type="caution">
    <text evidence="1">The sequence shown here is derived from an EMBL/GenBank/DDBJ whole genome shotgun (WGS) entry which is preliminary data.</text>
</comment>
<dbReference type="RefSeq" id="WP_184947320.1">
    <property type="nucleotide sequence ID" value="NZ_JACHJV010000004.1"/>
</dbReference>
<sequence length="147" mass="16231">MRSTRRARPERIAYIADPTRPSRTALEALGSGAVAAALRVVADDLAADRQIARDWVEDGELLDLPALARYLRLRDVIDSAGHPVRLPGVFAATDWVSVTAGRYAGRRGRVVARQSNGTYVVARLRGRVLEFFWGWAVLAPDQLRHAD</sequence>
<gene>
    <name evidence="1" type="ORF">FHR34_008269</name>
</gene>